<keyword evidence="1" id="KW-1133">Transmembrane helix</keyword>
<keyword evidence="1" id="KW-0472">Membrane</keyword>
<evidence type="ECO:0000256" key="1">
    <source>
        <dbReference type="SAM" id="Phobius"/>
    </source>
</evidence>
<evidence type="ECO:0000313" key="2">
    <source>
        <dbReference type="EMBL" id="DAD94107.1"/>
    </source>
</evidence>
<dbReference type="EMBL" id="BK015173">
    <property type="protein sequence ID" value="DAD94107.1"/>
    <property type="molecule type" value="Genomic_DNA"/>
</dbReference>
<reference evidence="2" key="1">
    <citation type="journal article" date="2021" name="Proc. Natl. Acad. Sci. U.S.A.">
        <title>A Catalog of Tens of Thousands of Viruses from Human Metagenomes Reveals Hidden Associations with Chronic Diseases.</title>
        <authorList>
            <person name="Tisza M.J."/>
            <person name="Buck C.B."/>
        </authorList>
    </citation>
    <scope>NUCLEOTIDE SEQUENCE</scope>
    <source>
        <strain evidence="2">CtUF252</strain>
    </source>
</reference>
<proteinExistence type="predicted"/>
<accession>A0A8S5NJ53</accession>
<organism evidence="2">
    <name type="scientific">Siphoviridae sp. ctUF252</name>
    <dbReference type="NCBI Taxonomy" id="2826350"/>
    <lineage>
        <taxon>Viruses</taxon>
        <taxon>Duplodnaviria</taxon>
        <taxon>Heunggongvirae</taxon>
        <taxon>Uroviricota</taxon>
        <taxon>Caudoviricetes</taxon>
    </lineage>
</organism>
<sequence>MVCIYYTLLCVVCQCFFKLFLKNLQPLRL</sequence>
<protein>
    <submittedName>
        <fullName evidence="2">Uncharacterized protein</fullName>
    </submittedName>
</protein>
<name>A0A8S5NJ53_9CAUD</name>
<feature type="transmembrane region" description="Helical" evidence="1">
    <location>
        <begin position="6"/>
        <end position="24"/>
    </location>
</feature>
<keyword evidence="1" id="KW-0812">Transmembrane</keyword>